<evidence type="ECO:0000313" key="2">
    <source>
        <dbReference type="EMBL" id="PJZ61537.1"/>
    </source>
</evidence>
<reference evidence="3 4" key="1">
    <citation type="submission" date="2017-07" db="EMBL/GenBank/DDBJ databases">
        <title>Leptospira spp. isolated from tropical soils.</title>
        <authorList>
            <person name="Thibeaux R."/>
            <person name="Iraola G."/>
            <person name="Ferres I."/>
            <person name="Bierque E."/>
            <person name="Girault D."/>
            <person name="Soupe-Gilbert M.-E."/>
            <person name="Picardeau M."/>
            <person name="Goarant C."/>
        </authorList>
    </citation>
    <scope>NUCLEOTIDE SEQUENCE [LARGE SCALE GENOMIC DNA]</scope>
    <source>
        <strain evidence="1 4">FH2-B-C1</strain>
        <strain evidence="2 3">FH2-B-D1</strain>
    </source>
</reference>
<sequence>MKRLLSVSLSITILFQAVVFSSGLFGCVLAEQAKICECNHGSRVQKHANTEDDRFSKVVRSVSEETHDSKKLPDCHSAQSGETHTCACKKSENKMSQLSAFYSVLFNTETFWIVEPASDLLEIRIFKDLNTGINSSFPLIKPPQFS</sequence>
<comment type="caution">
    <text evidence="1">The sequence shown here is derived from an EMBL/GenBank/DDBJ whole genome shotgun (WGS) entry which is preliminary data.</text>
</comment>
<evidence type="ECO:0000313" key="1">
    <source>
        <dbReference type="EMBL" id="PJZ54642.1"/>
    </source>
</evidence>
<accession>A0A2M9YSY1</accession>
<name>A0A2M9YSY1_9LEPT</name>
<dbReference type="EMBL" id="NPDU01000030">
    <property type="protein sequence ID" value="PJZ61537.1"/>
    <property type="molecule type" value="Genomic_DNA"/>
</dbReference>
<proteinExistence type="predicted"/>
<evidence type="ECO:0000313" key="4">
    <source>
        <dbReference type="Proteomes" id="UP000232188"/>
    </source>
</evidence>
<dbReference type="PROSITE" id="PS51257">
    <property type="entry name" value="PROKAR_LIPOPROTEIN"/>
    <property type="match status" value="1"/>
</dbReference>
<evidence type="ECO:0000313" key="3">
    <source>
        <dbReference type="Proteomes" id="UP000232149"/>
    </source>
</evidence>
<dbReference type="NCBIfam" id="NF047775">
    <property type="entry name" value="LIC_11090_fam"/>
    <property type="match status" value="1"/>
</dbReference>
<dbReference type="AlphaFoldDB" id="A0A2M9YSY1"/>
<dbReference type="EMBL" id="NPDV01000002">
    <property type="protein sequence ID" value="PJZ54642.1"/>
    <property type="molecule type" value="Genomic_DNA"/>
</dbReference>
<dbReference type="Proteomes" id="UP000232188">
    <property type="component" value="Unassembled WGS sequence"/>
</dbReference>
<organism evidence="1 4">
    <name type="scientific">Leptospira adleri</name>
    <dbReference type="NCBI Taxonomy" id="2023186"/>
    <lineage>
        <taxon>Bacteria</taxon>
        <taxon>Pseudomonadati</taxon>
        <taxon>Spirochaetota</taxon>
        <taxon>Spirochaetia</taxon>
        <taxon>Leptospirales</taxon>
        <taxon>Leptospiraceae</taxon>
        <taxon>Leptospira</taxon>
    </lineage>
</organism>
<protein>
    <recommendedName>
        <fullName evidence="5">Lipoprotein</fullName>
    </recommendedName>
</protein>
<keyword evidence="3" id="KW-1185">Reference proteome</keyword>
<dbReference type="InterPro" id="IPR058083">
    <property type="entry name" value="LIC_11090-like"/>
</dbReference>
<gene>
    <name evidence="2" type="ORF">CH376_12690</name>
    <name evidence="1" type="ORF">CH380_02660</name>
</gene>
<dbReference type="RefSeq" id="WP_100784177.1">
    <property type="nucleotide sequence ID" value="NZ_NPDU01000030.1"/>
</dbReference>
<dbReference type="Proteomes" id="UP000232149">
    <property type="component" value="Unassembled WGS sequence"/>
</dbReference>
<evidence type="ECO:0008006" key="5">
    <source>
        <dbReference type="Google" id="ProtNLM"/>
    </source>
</evidence>